<proteinExistence type="predicted"/>
<dbReference type="InterPro" id="IPR025476">
    <property type="entry name" value="Helitron_helicase-like"/>
</dbReference>
<accession>A0A0D0ASX1</accession>
<gene>
    <name evidence="2" type="ORF">CY34DRAFT_26716</name>
</gene>
<dbReference type="EMBL" id="KN835674">
    <property type="protein sequence ID" value="KIK35023.1"/>
    <property type="molecule type" value="Genomic_DNA"/>
</dbReference>
<sequence length="175" mass="20379">MDHNNIFHGGRLFQQYVVDAWAPIEQSNLNWIHQNQTRLRADCYQGLTDNILNNDRWLLHSSFSSGPQHMYQMLQDSLAICRFCLKPDLFLMMTANGSWPEITENLLPGQSAVDHPDLVAHVFYQKQQALLKKVRAGYYGKVAGLVYTIEYQKRGLPHMHLLIFLEAEYKIRMVE</sequence>
<dbReference type="PANTHER" id="PTHR45786:SF74">
    <property type="entry name" value="ATP-DEPENDENT DNA HELICASE"/>
    <property type="match status" value="1"/>
</dbReference>
<dbReference type="STRING" id="930992.A0A0D0ASX1"/>
<dbReference type="OrthoDB" id="3366231at2759"/>
<dbReference type="HOGENOM" id="CLU_001324_3_3_1"/>
<dbReference type="Pfam" id="PF14214">
    <property type="entry name" value="Helitron_like_N"/>
    <property type="match status" value="1"/>
</dbReference>
<protein>
    <recommendedName>
        <fullName evidence="1">Helitron helicase-like domain-containing protein</fullName>
    </recommendedName>
</protein>
<evidence type="ECO:0000259" key="1">
    <source>
        <dbReference type="Pfam" id="PF14214"/>
    </source>
</evidence>
<dbReference type="InParanoid" id="A0A0D0ASX1"/>
<keyword evidence="3" id="KW-1185">Reference proteome</keyword>
<feature type="domain" description="Helitron helicase-like" evidence="1">
    <location>
        <begin position="3"/>
        <end position="163"/>
    </location>
</feature>
<dbReference type="AlphaFoldDB" id="A0A0D0ASX1"/>
<evidence type="ECO:0000313" key="3">
    <source>
        <dbReference type="Proteomes" id="UP000054485"/>
    </source>
</evidence>
<evidence type="ECO:0000313" key="2">
    <source>
        <dbReference type="EMBL" id="KIK35023.1"/>
    </source>
</evidence>
<reference evidence="2 3" key="1">
    <citation type="submission" date="2014-04" db="EMBL/GenBank/DDBJ databases">
        <authorList>
            <consortium name="DOE Joint Genome Institute"/>
            <person name="Kuo A."/>
            <person name="Ruytinx J."/>
            <person name="Rineau F."/>
            <person name="Colpaert J."/>
            <person name="Kohler A."/>
            <person name="Nagy L.G."/>
            <person name="Floudas D."/>
            <person name="Copeland A."/>
            <person name="Barry K.W."/>
            <person name="Cichocki N."/>
            <person name="Veneault-Fourrey C."/>
            <person name="LaButti K."/>
            <person name="Lindquist E.A."/>
            <person name="Lipzen A."/>
            <person name="Lundell T."/>
            <person name="Morin E."/>
            <person name="Murat C."/>
            <person name="Sun H."/>
            <person name="Tunlid A."/>
            <person name="Henrissat B."/>
            <person name="Grigoriev I.V."/>
            <person name="Hibbett D.S."/>
            <person name="Martin F."/>
            <person name="Nordberg H.P."/>
            <person name="Cantor M.N."/>
            <person name="Hua S.X."/>
        </authorList>
    </citation>
    <scope>NUCLEOTIDE SEQUENCE [LARGE SCALE GENOMIC DNA]</scope>
    <source>
        <strain evidence="2 3">UH-Slu-Lm8-n1</strain>
    </source>
</reference>
<name>A0A0D0ASX1_9AGAM</name>
<reference evidence="3" key="2">
    <citation type="submission" date="2015-01" db="EMBL/GenBank/DDBJ databases">
        <title>Evolutionary Origins and Diversification of the Mycorrhizal Mutualists.</title>
        <authorList>
            <consortium name="DOE Joint Genome Institute"/>
            <consortium name="Mycorrhizal Genomics Consortium"/>
            <person name="Kohler A."/>
            <person name="Kuo A."/>
            <person name="Nagy L.G."/>
            <person name="Floudas D."/>
            <person name="Copeland A."/>
            <person name="Barry K.W."/>
            <person name="Cichocki N."/>
            <person name="Veneault-Fourrey C."/>
            <person name="LaButti K."/>
            <person name="Lindquist E.A."/>
            <person name="Lipzen A."/>
            <person name="Lundell T."/>
            <person name="Morin E."/>
            <person name="Murat C."/>
            <person name="Riley R."/>
            <person name="Ohm R."/>
            <person name="Sun H."/>
            <person name="Tunlid A."/>
            <person name="Henrissat B."/>
            <person name="Grigoriev I.V."/>
            <person name="Hibbett D.S."/>
            <person name="Martin F."/>
        </authorList>
    </citation>
    <scope>NUCLEOTIDE SEQUENCE [LARGE SCALE GENOMIC DNA]</scope>
    <source>
        <strain evidence="3">UH-Slu-Lm8-n1</strain>
    </source>
</reference>
<organism evidence="2 3">
    <name type="scientific">Suillus luteus UH-Slu-Lm8-n1</name>
    <dbReference type="NCBI Taxonomy" id="930992"/>
    <lineage>
        <taxon>Eukaryota</taxon>
        <taxon>Fungi</taxon>
        <taxon>Dikarya</taxon>
        <taxon>Basidiomycota</taxon>
        <taxon>Agaricomycotina</taxon>
        <taxon>Agaricomycetes</taxon>
        <taxon>Agaricomycetidae</taxon>
        <taxon>Boletales</taxon>
        <taxon>Suillineae</taxon>
        <taxon>Suillaceae</taxon>
        <taxon>Suillus</taxon>
    </lineage>
</organism>
<dbReference type="PANTHER" id="PTHR45786">
    <property type="entry name" value="DNA BINDING PROTEIN-LIKE"/>
    <property type="match status" value="1"/>
</dbReference>
<dbReference type="Proteomes" id="UP000054485">
    <property type="component" value="Unassembled WGS sequence"/>
</dbReference>